<comment type="caution">
    <text evidence="3">The sequence shown here is derived from an EMBL/GenBank/DDBJ whole genome shotgun (WGS) entry which is preliminary data.</text>
</comment>
<dbReference type="PIRSF" id="PIRSF038934">
    <property type="entry name" value="HyaE_HupG"/>
    <property type="match status" value="1"/>
</dbReference>
<accession>A0A2S6GI97</accession>
<dbReference type="Pfam" id="PF07449">
    <property type="entry name" value="HyaE"/>
    <property type="match status" value="1"/>
</dbReference>
<comment type="similarity">
    <text evidence="1 2">Belongs to the HupG/HyaE family.</text>
</comment>
<evidence type="ECO:0000313" key="4">
    <source>
        <dbReference type="Proteomes" id="UP000238071"/>
    </source>
</evidence>
<dbReference type="Proteomes" id="UP000238071">
    <property type="component" value="Unassembled WGS sequence"/>
</dbReference>
<dbReference type="EMBL" id="PTIY01000023">
    <property type="protein sequence ID" value="PPK64952.1"/>
    <property type="molecule type" value="Genomic_DNA"/>
</dbReference>
<evidence type="ECO:0000256" key="2">
    <source>
        <dbReference type="PIRNR" id="PIRNR038934"/>
    </source>
</evidence>
<dbReference type="InterPro" id="IPR010893">
    <property type="entry name" value="NiFe-hyd_mat_HyaE"/>
</dbReference>
<keyword evidence="4" id="KW-1185">Reference proteome</keyword>
<sequence>MTSPLITQLQTRHGYPLLDADSYDHFVYGNESVVLFFCNDPVQFPESNDVAVILPELDKTFNGRLQAAVIEKSIERELQARFRFTGWPSLVFLRNGEYLGVITGVRNWREYRQEAAGILASEPSEPPGFDLDKVCGGAH</sequence>
<dbReference type="SUPFAM" id="SSF52833">
    <property type="entry name" value="Thioredoxin-like"/>
    <property type="match status" value="1"/>
</dbReference>
<dbReference type="AlphaFoldDB" id="A0A2S6GI97"/>
<dbReference type="CDD" id="cd02965">
    <property type="entry name" value="HyaE"/>
    <property type="match status" value="1"/>
</dbReference>
<protein>
    <recommendedName>
        <fullName evidence="2">Hydrogenase expression/formation protein</fullName>
    </recommendedName>
</protein>
<reference evidence="3 4" key="1">
    <citation type="submission" date="2018-02" db="EMBL/GenBank/DDBJ databases">
        <title>Subsurface microbial communities from deep shales in Ohio and West Virginia, USA.</title>
        <authorList>
            <person name="Wrighton K."/>
        </authorList>
    </citation>
    <scope>NUCLEOTIDE SEQUENCE [LARGE SCALE GENOMIC DNA]</scope>
    <source>
        <strain evidence="3 4">OWC-G53F</strain>
    </source>
</reference>
<evidence type="ECO:0000256" key="1">
    <source>
        <dbReference type="ARBA" id="ARBA00009004"/>
    </source>
</evidence>
<dbReference type="OrthoDB" id="6560050at2"/>
<organism evidence="3 4">
    <name type="scientific">Methylobacter tundripaludum</name>
    <dbReference type="NCBI Taxonomy" id="173365"/>
    <lineage>
        <taxon>Bacteria</taxon>
        <taxon>Pseudomonadati</taxon>
        <taxon>Pseudomonadota</taxon>
        <taxon>Gammaproteobacteria</taxon>
        <taxon>Methylococcales</taxon>
        <taxon>Methylococcaceae</taxon>
        <taxon>Methylobacter</taxon>
    </lineage>
</organism>
<dbReference type="Gene3D" id="3.40.30.10">
    <property type="entry name" value="Glutaredoxin"/>
    <property type="match status" value="1"/>
</dbReference>
<evidence type="ECO:0000313" key="3">
    <source>
        <dbReference type="EMBL" id="PPK64952.1"/>
    </source>
</evidence>
<dbReference type="InterPro" id="IPR036249">
    <property type="entry name" value="Thioredoxin-like_sf"/>
</dbReference>
<dbReference type="RefSeq" id="WP_104425304.1">
    <property type="nucleotide sequence ID" value="NZ_PTIY01000023.1"/>
</dbReference>
<gene>
    <name evidence="3" type="ORF">B0F88_12329</name>
</gene>
<proteinExistence type="inferred from homology"/>
<name>A0A2S6GI97_9GAMM</name>